<dbReference type="PANTHER" id="PTHR47506:SF1">
    <property type="entry name" value="HTH-TYPE TRANSCRIPTIONAL REGULATOR YJDC"/>
    <property type="match status" value="1"/>
</dbReference>
<name>A0A2P9HN09_9HYPH</name>
<evidence type="ECO:0000256" key="1">
    <source>
        <dbReference type="ARBA" id="ARBA00023015"/>
    </source>
</evidence>
<evidence type="ECO:0000313" key="6">
    <source>
        <dbReference type="EMBL" id="NNU61568.1"/>
    </source>
</evidence>
<evidence type="ECO:0000256" key="4">
    <source>
        <dbReference type="PROSITE-ProRule" id="PRU00335"/>
    </source>
</evidence>
<sequence length="201" mass="21944">MSERGRPRNFDREKALRAAMYVFWEKGFDGASLSDLTAAMGINAPSLYAAFGSKEGLYMHALSLYSSEVGTDIWTQLEETSDVKQAFERFLLVSAETFSVTDKPRGCLIALDALYRTQSSQNVCNELKARRNGNINVLRARLQRSVEEGSLPATIDTDAIATFYATVQNGMSILARDGGSVESLVATAHGAMAAWDRLTAA</sequence>
<dbReference type="SUPFAM" id="SSF46689">
    <property type="entry name" value="Homeodomain-like"/>
    <property type="match status" value="1"/>
</dbReference>
<accession>A0A2P9HN09</accession>
<dbReference type="PROSITE" id="PS50977">
    <property type="entry name" value="HTH_TETR_2"/>
    <property type="match status" value="1"/>
</dbReference>
<dbReference type="PROSITE" id="PS01081">
    <property type="entry name" value="HTH_TETR_1"/>
    <property type="match status" value="1"/>
</dbReference>
<reference evidence="7" key="2">
    <citation type="submission" date="2017-12" db="EMBL/GenBank/DDBJ databases">
        <authorList>
            <person name="Hurst M.R.H."/>
        </authorList>
    </citation>
    <scope>NUCLEOTIDE SEQUENCE [LARGE SCALE GENOMIC DNA]</scope>
    <source>
        <strain evidence="7">FI11154</strain>
    </source>
</reference>
<evidence type="ECO:0000313" key="8">
    <source>
        <dbReference type="Proteomes" id="UP000246073"/>
    </source>
</evidence>
<dbReference type="Pfam" id="PF00440">
    <property type="entry name" value="TetR_N"/>
    <property type="match status" value="1"/>
</dbReference>
<dbReference type="InterPro" id="IPR009057">
    <property type="entry name" value="Homeodomain-like_sf"/>
</dbReference>
<gene>
    <name evidence="6" type="ORF">HKX02_15115</name>
    <name evidence="7" type="ORF">OHAE_1349</name>
</gene>
<dbReference type="SUPFAM" id="SSF48498">
    <property type="entry name" value="Tetracyclin repressor-like, C-terminal domain"/>
    <property type="match status" value="1"/>
</dbReference>
<keyword evidence="2 4" id="KW-0238">DNA-binding</keyword>
<feature type="DNA-binding region" description="H-T-H motif" evidence="4">
    <location>
        <begin position="32"/>
        <end position="51"/>
    </location>
</feature>
<dbReference type="EMBL" id="OOFM01000005">
    <property type="protein sequence ID" value="SPL65482.1"/>
    <property type="molecule type" value="Genomic_DNA"/>
</dbReference>
<evidence type="ECO:0000313" key="7">
    <source>
        <dbReference type="EMBL" id="SPL65482.1"/>
    </source>
</evidence>
<evidence type="ECO:0000256" key="2">
    <source>
        <dbReference type="ARBA" id="ARBA00023125"/>
    </source>
</evidence>
<dbReference type="InterPro" id="IPR023772">
    <property type="entry name" value="DNA-bd_HTH_TetR-type_CS"/>
</dbReference>
<keyword evidence="9" id="KW-1185">Reference proteome</keyword>
<keyword evidence="3" id="KW-0804">Transcription</keyword>
<dbReference type="RefSeq" id="WP_109369112.1">
    <property type="nucleotide sequence ID" value="NZ_JABFCY010000009.1"/>
</dbReference>
<dbReference type="Gene3D" id="1.10.10.60">
    <property type="entry name" value="Homeodomain-like"/>
    <property type="match status" value="1"/>
</dbReference>
<reference evidence="8" key="1">
    <citation type="submission" date="2017-12" db="EMBL/GenBank/DDBJ databases">
        <authorList>
            <person name="Diaz M."/>
        </authorList>
    </citation>
    <scope>NUCLEOTIDE SEQUENCE [LARGE SCALE GENOMIC DNA]</scope>
    <source>
        <strain evidence="8">FI11154</strain>
    </source>
</reference>
<dbReference type="InterPro" id="IPR036271">
    <property type="entry name" value="Tet_transcr_reg_TetR-rel_C_sf"/>
</dbReference>
<dbReference type="AlphaFoldDB" id="A0A2P9HN09"/>
<evidence type="ECO:0000259" key="5">
    <source>
        <dbReference type="PROSITE" id="PS50977"/>
    </source>
</evidence>
<keyword evidence="1" id="KW-0805">Transcription regulation</keyword>
<evidence type="ECO:0000313" key="9">
    <source>
        <dbReference type="Proteomes" id="UP000574931"/>
    </source>
</evidence>
<dbReference type="Proteomes" id="UP000574931">
    <property type="component" value="Unassembled WGS sequence"/>
</dbReference>
<feature type="domain" description="HTH tetR-type" evidence="5">
    <location>
        <begin position="9"/>
        <end position="69"/>
    </location>
</feature>
<protein>
    <submittedName>
        <fullName evidence="6">TetR/AcrR family transcriptional regulator</fullName>
    </submittedName>
    <submittedName>
        <fullName evidence="7">Transcriptional regulator, TetR family</fullName>
    </submittedName>
</protein>
<reference evidence="6 9" key="3">
    <citation type="submission" date="2020-05" db="EMBL/GenBank/DDBJ databases">
        <title>Draft Genome Sequence of Ochrobactrum soli Isolated from Stable Fly Gut.</title>
        <authorList>
            <person name="Pileggi M.T."/>
            <person name="Vazhakkala L.J."/>
            <person name="Wong C.N."/>
        </authorList>
    </citation>
    <scope>NUCLEOTIDE SEQUENCE [LARGE SCALE GENOMIC DNA]</scope>
    <source>
        <strain evidence="6 9">MTP-C0764</strain>
    </source>
</reference>
<organism evidence="7 8">
    <name type="scientific">Ochrobactrum soli</name>
    <dbReference type="NCBI Taxonomy" id="2448455"/>
    <lineage>
        <taxon>Bacteria</taxon>
        <taxon>Pseudomonadati</taxon>
        <taxon>Pseudomonadota</taxon>
        <taxon>Alphaproteobacteria</taxon>
        <taxon>Hyphomicrobiales</taxon>
        <taxon>Brucellaceae</taxon>
        <taxon>Brucella/Ochrobactrum group</taxon>
        <taxon>Ochrobactrum</taxon>
    </lineage>
</organism>
<proteinExistence type="predicted"/>
<dbReference type="Gene3D" id="1.10.357.10">
    <property type="entry name" value="Tetracycline Repressor, domain 2"/>
    <property type="match status" value="1"/>
</dbReference>
<dbReference type="PRINTS" id="PR00455">
    <property type="entry name" value="HTHTETR"/>
</dbReference>
<dbReference type="EMBL" id="JABFCY010000009">
    <property type="protein sequence ID" value="NNU61568.1"/>
    <property type="molecule type" value="Genomic_DNA"/>
</dbReference>
<evidence type="ECO:0000256" key="3">
    <source>
        <dbReference type="ARBA" id="ARBA00023163"/>
    </source>
</evidence>
<dbReference type="GO" id="GO:0003677">
    <property type="term" value="F:DNA binding"/>
    <property type="evidence" value="ECO:0007669"/>
    <property type="project" value="UniProtKB-UniRule"/>
</dbReference>
<dbReference type="InterPro" id="IPR001647">
    <property type="entry name" value="HTH_TetR"/>
</dbReference>
<dbReference type="Proteomes" id="UP000246073">
    <property type="component" value="Unassembled WGS sequence"/>
</dbReference>
<dbReference type="PANTHER" id="PTHR47506">
    <property type="entry name" value="TRANSCRIPTIONAL REGULATORY PROTEIN"/>
    <property type="match status" value="1"/>
</dbReference>